<keyword evidence="2" id="KW-1185">Reference proteome</keyword>
<dbReference type="RefSeq" id="WP_131359347.1">
    <property type="nucleotide sequence ID" value="NZ_SJKB01000006.1"/>
</dbReference>
<evidence type="ECO:0000313" key="2">
    <source>
        <dbReference type="Proteomes" id="UP000291144"/>
    </source>
</evidence>
<sequence>MVVALIVVGVLVLGVAGFVVWFLKIRDPLKGEDFYKFHVEQKWLWELTLTPEQEKAFMAGLEAYDDERGCYPMRSEGLLRVYSPMMLISLYSLTEQFATMGPDAVQDPGRAVHDLVMRAAEGEVEGVLYYNDEWMGEDVTEVDGMDKYAFTDAMMSATFAQGVDHEFAGGYADENKGYLTMGVLTKNPEHVERMYQEASALAGEPTEYRNKLDVMRDVMTPESPEYVAAFDRAEAEKSKYINTLVFCFERVVEHYRDLRPQLEYAEPKDVLSVVMARMLEDDLRGCTWTRPPSDEQRELALALLSNRS</sequence>
<dbReference type="OrthoDB" id="3532134at2"/>
<dbReference type="AlphaFoldDB" id="A0A4R0KIV3"/>
<dbReference type="EMBL" id="SJKB01000006">
    <property type="protein sequence ID" value="TCC60541.1"/>
    <property type="molecule type" value="Genomic_DNA"/>
</dbReference>
<accession>A0A4R0KIV3</accession>
<dbReference type="Proteomes" id="UP000291144">
    <property type="component" value="Unassembled WGS sequence"/>
</dbReference>
<name>A0A4R0KIV3_9ACTN</name>
<evidence type="ECO:0000313" key="1">
    <source>
        <dbReference type="EMBL" id="TCC60541.1"/>
    </source>
</evidence>
<gene>
    <name evidence="1" type="ORF">E0H73_21680</name>
</gene>
<comment type="caution">
    <text evidence="1">The sequence shown here is derived from an EMBL/GenBank/DDBJ whole genome shotgun (WGS) entry which is preliminary data.</text>
</comment>
<proteinExistence type="predicted"/>
<reference evidence="1 2" key="1">
    <citation type="submission" date="2019-02" db="EMBL/GenBank/DDBJ databases">
        <title>Kribbella capetownensis sp. nov. and Kribbella speibonae sp. nov., isolated from soil.</title>
        <authorList>
            <person name="Curtis S.M."/>
            <person name="Norton I."/>
            <person name="Everest G.J."/>
            <person name="Meyers P.R."/>
        </authorList>
    </citation>
    <scope>NUCLEOTIDE SEQUENCE [LARGE SCALE GENOMIC DNA]</scope>
    <source>
        <strain evidence="1 2">NRRL B-24813</strain>
    </source>
</reference>
<organism evidence="1 2">
    <name type="scientific">Kribbella pittospori</name>
    <dbReference type="NCBI Taxonomy" id="722689"/>
    <lineage>
        <taxon>Bacteria</taxon>
        <taxon>Bacillati</taxon>
        <taxon>Actinomycetota</taxon>
        <taxon>Actinomycetes</taxon>
        <taxon>Propionibacteriales</taxon>
        <taxon>Kribbellaceae</taxon>
        <taxon>Kribbella</taxon>
    </lineage>
</organism>
<protein>
    <submittedName>
        <fullName evidence="1">Uncharacterized protein</fullName>
    </submittedName>
</protein>